<dbReference type="Gene3D" id="3.40.50.300">
    <property type="entry name" value="P-loop containing nucleotide triphosphate hydrolases"/>
    <property type="match status" value="1"/>
</dbReference>
<dbReference type="EMBL" id="CAJNOT010000775">
    <property type="protein sequence ID" value="CAF1078206.1"/>
    <property type="molecule type" value="Genomic_DNA"/>
</dbReference>
<evidence type="ECO:0000313" key="1">
    <source>
        <dbReference type="EMBL" id="CAF1078206.1"/>
    </source>
</evidence>
<evidence type="ECO:0000313" key="2">
    <source>
        <dbReference type="Proteomes" id="UP000663864"/>
    </source>
</evidence>
<dbReference type="AlphaFoldDB" id="A0A814MI03"/>
<organism evidence="1 2">
    <name type="scientific">Rotaria sordida</name>
    <dbReference type="NCBI Taxonomy" id="392033"/>
    <lineage>
        <taxon>Eukaryota</taxon>
        <taxon>Metazoa</taxon>
        <taxon>Spiralia</taxon>
        <taxon>Gnathifera</taxon>
        <taxon>Rotifera</taxon>
        <taxon>Eurotatoria</taxon>
        <taxon>Bdelloidea</taxon>
        <taxon>Philodinida</taxon>
        <taxon>Philodinidae</taxon>
        <taxon>Rotaria</taxon>
    </lineage>
</organism>
<dbReference type="GO" id="GO:0045505">
    <property type="term" value="F:dynein intermediate chain binding"/>
    <property type="evidence" value="ECO:0007669"/>
    <property type="project" value="InterPro"/>
</dbReference>
<dbReference type="InterPro" id="IPR027417">
    <property type="entry name" value="P-loop_NTPase"/>
</dbReference>
<proteinExistence type="predicted"/>
<dbReference type="Proteomes" id="UP000663864">
    <property type="component" value="Unassembled WGS sequence"/>
</dbReference>
<evidence type="ECO:0008006" key="3">
    <source>
        <dbReference type="Google" id="ProtNLM"/>
    </source>
</evidence>
<sequence length="92" mass="10385">MITIHQPVLFVGDTGSSKTATILSYIRNFDSHYTNLILNFSSRTKSIDVQRSIETQLEKRSKDTYGPTAGTKLIIFLDDISMPKIDQYGTCH</sequence>
<reference evidence="1" key="1">
    <citation type="submission" date="2021-02" db="EMBL/GenBank/DDBJ databases">
        <authorList>
            <person name="Nowell W R."/>
        </authorList>
    </citation>
    <scope>NUCLEOTIDE SEQUENCE</scope>
</reference>
<comment type="caution">
    <text evidence="1">The sequence shown here is derived from an EMBL/GenBank/DDBJ whole genome shotgun (WGS) entry which is preliminary data.</text>
</comment>
<gene>
    <name evidence="1" type="ORF">ZHD862_LOCUS16441</name>
</gene>
<dbReference type="PANTHER" id="PTHR22878:SF63">
    <property type="entry name" value="DYNEIN AXONEMAL HEAVY CHAIN 10"/>
    <property type="match status" value="1"/>
</dbReference>
<dbReference type="GO" id="GO:0030286">
    <property type="term" value="C:dynein complex"/>
    <property type="evidence" value="ECO:0007669"/>
    <property type="project" value="InterPro"/>
</dbReference>
<dbReference type="GO" id="GO:0051959">
    <property type="term" value="F:dynein light intermediate chain binding"/>
    <property type="evidence" value="ECO:0007669"/>
    <property type="project" value="InterPro"/>
</dbReference>
<dbReference type="PANTHER" id="PTHR22878">
    <property type="entry name" value="DYNEIN HEAVY CHAIN 6, AXONEMAL-LIKE-RELATED"/>
    <property type="match status" value="1"/>
</dbReference>
<dbReference type="InterPro" id="IPR026983">
    <property type="entry name" value="DHC"/>
</dbReference>
<name>A0A814MI03_9BILA</name>
<dbReference type="Pfam" id="PF12775">
    <property type="entry name" value="AAA_7"/>
    <property type="match status" value="1"/>
</dbReference>
<dbReference type="GO" id="GO:0007018">
    <property type="term" value="P:microtubule-based movement"/>
    <property type="evidence" value="ECO:0007669"/>
    <property type="project" value="InterPro"/>
</dbReference>
<accession>A0A814MI03</accession>
<protein>
    <recommendedName>
        <fullName evidence="3">Dynein heavy chain</fullName>
    </recommendedName>
</protein>